<feature type="disulfide bond" evidence="5">
    <location>
        <begin position="200"/>
        <end position="217"/>
    </location>
</feature>
<organism evidence="8 9">
    <name type="scientific">Pinctada imbricata</name>
    <name type="common">Atlantic pearl-oyster</name>
    <name type="synonym">Pinctada martensii</name>
    <dbReference type="NCBI Taxonomy" id="66713"/>
    <lineage>
        <taxon>Eukaryota</taxon>
        <taxon>Metazoa</taxon>
        <taxon>Spiralia</taxon>
        <taxon>Lophotrochozoa</taxon>
        <taxon>Mollusca</taxon>
        <taxon>Bivalvia</taxon>
        <taxon>Autobranchia</taxon>
        <taxon>Pteriomorphia</taxon>
        <taxon>Pterioida</taxon>
        <taxon>Pterioidea</taxon>
        <taxon>Pteriidae</taxon>
        <taxon>Pinctada</taxon>
    </lineage>
</organism>
<feature type="domain" description="EGF-like" evidence="7">
    <location>
        <begin position="194"/>
        <end position="229"/>
    </location>
</feature>
<comment type="caution">
    <text evidence="5">Lacks conserved residue(s) required for the propagation of feature annotation.</text>
</comment>
<keyword evidence="1 5" id="KW-0245">EGF-like domain</keyword>
<proteinExistence type="predicted"/>
<dbReference type="PANTHER" id="PTHR24049:SF22">
    <property type="entry name" value="DROSOPHILA CRUMBS HOMOLOG"/>
    <property type="match status" value="1"/>
</dbReference>
<feature type="disulfide bond" evidence="5">
    <location>
        <begin position="69"/>
        <end position="78"/>
    </location>
</feature>
<evidence type="ECO:0000256" key="3">
    <source>
        <dbReference type="ARBA" id="ARBA00022737"/>
    </source>
</evidence>
<keyword evidence="4 5" id="KW-1015">Disulfide bond</keyword>
<dbReference type="PROSITE" id="PS00022">
    <property type="entry name" value="EGF_1"/>
    <property type="match status" value="3"/>
</dbReference>
<accession>A0AA89BNC8</accession>
<evidence type="ECO:0000256" key="5">
    <source>
        <dbReference type="PROSITE-ProRule" id="PRU00076"/>
    </source>
</evidence>
<feature type="disulfide bond" evidence="5">
    <location>
        <begin position="48"/>
        <end position="58"/>
    </location>
</feature>
<dbReference type="AlphaFoldDB" id="A0AA89BNC8"/>
<feature type="disulfide bond" evidence="5">
    <location>
        <begin position="183"/>
        <end position="192"/>
    </location>
</feature>
<evidence type="ECO:0000259" key="7">
    <source>
        <dbReference type="PROSITE" id="PS50026"/>
    </source>
</evidence>
<evidence type="ECO:0000313" key="8">
    <source>
        <dbReference type="EMBL" id="KAK3089305.1"/>
    </source>
</evidence>
<dbReference type="SUPFAM" id="SSF57196">
    <property type="entry name" value="EGF/Laminin"/>
    <property type="match status" value="3"/>
</dbReference>
<feature type="domain" description="EGF-like" evidence="7">
    <location>
        <begin position="148"/>
        <end position="193"/>
    </location>
</feature>
<dbReference type="GO" id="GO:0045197">
    <property type="term" value="P:establishment or maintenance of epithelial cell apical/basal polarity"/>
    <property type="evidence" value="ECO:0007669"/>
    <property type="project" value="TreeGrafter"/>
</dbReference>
<dbReference type="SMART" id="SM00181">
    <property type="entry name" value="EGF"/>
    <property type="match status" value="3"/>
</dbReference>
<dbReference type="InterPro" id="IPR051022">
    <property type="entry name" value="Notch_Cell-Fate_Det"/>
</dbReference>
<protein>
    <recommendedName>
        <fullName evidence="7">EGF-like domain-containing protein</fullName>
    </recommendedName>
</protein>
<dbReference type="EMBL" id="VSWD01000010">
    <property type="protein sequence ID" value="KAK3089305.1"/>
    <property type="molecule type" value="Genomic_DNA"/>
</dbReference>
<keyword evidence="9" id="KW-1185">Reference proteome</keyword>
<evidence type="ECO:0000313" key="9">
    <source>
        <dbReference type="Proteomes" id="UP001186944"/>
    </source>
</evidence>
<comment type="caution">
    <text evidence="8">The sequence shown here is derived from an EMBL/GenBank/DDBJ whole genome shotgun (WGS) entry which is preliminary data.</text>
</comment>
<dbReference type="InterPro" id="IPR000742">
    <property type="entry name" value="EGF"/>
</dbReference>
<gene>
    <name evidence="8" type="ORF">FSP39_002525</name>
</gene>
<dbReference type="GO" id="GO:0032991">
    <property type="term" value="C:protein-containing complex"/>
    <property type="evidence" value="ECO:0007669"/>
    <property type="project" value="TreeGrafter"/>
</dbReference>
<dbReference type="Proteomes" id="UP001186944">
    <property type="component" value="Unassembled WGS sequence"/>
</dbReference>
<dbReference type="PROSITE" id="PS50026">
    <property type="entry name" value="EGF_3"/>
    <property type="match status" value="3"/>
</dbReference>
<feature type="signal peptide" evidence="6">
    <location>
        <begin position="1"/>
        <end position="18"/>
    </location>
</feature>
<feature type="disulfide bond" evidence="5">
    <location>
        <begin position="219"/>
        <end position="228"/>
    </location>
</feature>
<evidence type="ECO:0000256" key="2">
    <source>
        <dbReference type="ARBA" id="ARBA00022729"/>
    </source>
</evidence>
<name>A0AA89BNC8_PINIB</name>
<sequence>MKLLQIVLPLLLISISSSFSSKLELSSFGKRLLSRIRRNKREILKELCPRIGCQNGVCKEVNKKITCECDKNWTGSMCQIPCPRDCGPGGVCVVVDGLPQCACSSFSPNCNAIKDRSTPSIIAIKPLEAVITKPINVAEITENKIKYVPSDCSDVGFMCLNGGTCFKHISVADNKLRGVHCQCPKGFNGDLCQTRCSLRCQNQGTCHKDRASGKQMCLCTWEFKGKHCGERNNLFDVMKNL</sequence>
<reference evidence="8" key="1">
    <citation type="submission" date="2019-08" db="EMBL/GenBank/DDBJ databases">
        <title>The improved chromosome-level genome for the pearl oyster Pinctada fucata martensii using PacBio sequencing and Hi-C.</title>
        <authorList>
            <person name="Zheng Z."/>
        </authorList>
    </citation>
    <scope>NUCLEOTIDE SEQUENCE</scope>
    <source>
        <strain evidence="8">ZZ-2019</strain>
        <tissue evidence="8">Adductor muscle</tissue>
    </source>
</reference>
<dbReference type="GO" id="GO:0007157">
    <property type="term" value="P:heterophilic cell-cell adhesion via plasma membrane cell adhesion molecules"/>
    <property type="evidence" value="ECO:0007669"/>
    <property type="project" value="TreeGrafter"/>
</dbReference>
<keyword evidence="2 6" id="KW-0732">Signal</keyword>
<evidence type="ECO:0000256" key="6">
    <source>
        <dbReference type="SAM" id="SignalP"/>
    </source>
</evidence>
<dbReference type="Pfam" id="PF00008">
    <property type="entry name" value="EGF"/>
    <property type="match status" value="1"/>
</dbReference>
<feature type="domain" description="EGF-like" evidence="7">
    <location>
        <begin position="44"/>
        <end position="79"/>
    </location>
</feature>
<evidence type="ECO:0000256" key="1">
    <source>
        <dbReference type="ARBA" id="ARBA00022536"/>
    </source>
</evidence>
<keyword evidence="3" id="KW-0677">Repeat</keyword>
<evidence type="ECO:0000256" key="4">
    <source>
        <dbReference type="ARBA" id="ARBA00023157"/>
    </source>
</evidence>
<dbReference type="GO" id="GO:0005886">
    <property type="term" value="C:plasma membrane"/>
    <property type="evidence" value="ECO:0007669"/>
    <property type="project" value="TreeGrafter"/>
</dbReference>
<feature type="disulfide bond" evidence="5">
    <location>
        <begin position="196"/>
        <end position="206"/>
    </location>
</feature>
<dbReference type="PANTHER" id="PTHR24049">
    <property type="entry name" value="CRUMBS FAMILY MEMBER"/>
    <property type="match status" value="1"/>
</dbReference>
<feature type="chain" id="PRO_5041672814" description="EGF-like domain-containing protein" evidence="6">
    <location>
        <begin position="19"/>
        <end position="241"/>
    </location>
</feature>
<dbReference type="Gene3D" id="2.10.25.10">
    <property type="entry name" value="Laminin"/>
    <property type="match status" value="3"/>
</dbReference>